<reference evidence="8 9" key="1">
    <citation type="submission" date="2019-06" db="EMBL/GenBank/DDBJ databases">
        <title>Genome sequence analysis of &gt;100 Bacillus licheniformis strains suggests intrinsic resistance to this species.</title>
        <authorList>
            <person name="Wels M."/>
            <person name="Siezen R.J."/>
            <person name="Johansen E."/>
            <person name="Stuer-Lauridsen B."/>
            <person name="Bjerre K."/>
            <person name="Nielsen B.K.K."/>
        </authorList>
    </citation>
    <scope>NUCLEOTIDE SEQUENCE [LARGE SCALE GENOMIC DNA]</scope>
    <source>
        <strain evidence="8 9">BAC-16736</strain>
    </source>
</reference>
<keyword evidence="2" id="KW-0645">Protease</keyword>
<gene>
    <name evidence="7" type="primary">sppA</name>
    <name evidence="8" type="ORF">CHCC16736_1934</name>
    <name evidence="7" type="ORF">I6G80_09940</name>
</gene>
<dbReference type="RefSeq" id="WP_003184383.1">
    <property type="nucleotide sequence ID" value="NZ_BEXU01000045.1"/>
</dbReference>
<dbReference type="EMBL" id="NILC01000001">
    <property type="protein sequence ID" value="TWL34154.1"/>
    <property type="molecule type" value="Genomic_DNA"/>
</dbReference>
<comment type="similarity">
    <text evidence="1">Belongs to the peptidase S49 family.</text>
</comment>
<dbReference type="Proteomes" id="UP000595038">
    <property type="component" value="Chromosome"/>
</dbReference>
<dbReference type="NCBIfam" id="TIGR00706">
    <property type="entry name" value="SppA_dom"/>
    <property type="match status" value="1"/>
</dbReference>
<accession>A0A1Y0YIS5</accession>
<evidence type="ECO:0000256" key="3">
    <source>
        <dbReference type="ARBA" id="ARBA00022801"/>
    </source>
</evidence>
<evidence type="ECO:0000256" key="2">
    <source>
        <dbReference type="ARBA" id="ARBA00022670"/>
    </source>
</evidence>
<dbReference type="InterPro" id="IPR047272">
    <property type="entry name" value="S49_SppA_C"/>
</dbReference>
<proteinExistence type="inferred from homology"/>
<feature type="transmembrane region" description="Helical" evidence="5">
    <location>
        <begin position="6"/>
        <end position="29"/>
    </location>
</feature>
<evidence type="ECO:0000256" key="4">
    <source>
        <dbReference type="ARBA" id="ARBA00022825"/>
    </source>
</evidence>
<dbReference type="GO" id="GO:0008236">
    <property type="term" value="F:serine-type peptidase activity"/>
    <property type="evidence" value="ECO:0007669"/>
    <property type="project" value="UniProtKB-KW"/>
</dbReference>
<reference evidence="7 10" key="2">
    <citation type="submission" date="2020-12" db="EMBL/GenBank/DDBJ databases">
        <title>FDA dAtabase for Regulatory Grade micrObial Sequences (FDA-ARGOS): Supporting development and validation of Infectious Disease Dx tests.</title>
        <authorList>
            <person name="Nelson B."/>
            <person name="Plummer A."/>
            <person name="Tallon L."/>
            <person name="Sadzewicz L."/>
            <person name="Zhao X."/>
            <person name="Boylan J."/>
            <person name="Ott S."/>
            <person name="Bowen H."/>
            <person name="Vavikolanu K."/>
            <person name="Mehta A."/>
            <person name="Aluvathingal J."/>
            <person name="Nadendla S."/>
            <person name="Myers T."/>
            <person name="Yan Y."/>
            <person name="Sichtig H."/>
        </authorList>
    </citation>
    <scope>NUCLEOTIDE SEQUENCE [LARGE SCALE GENOMIC DNA]</scope>
    <source>
        <strain evidence="7 10">FDAARGOS_923</strain>
    </source>
</reference>
<dbReference type="InterPro" id="IPR029045">
    <property type="entry name" value="ClpP/crotonase-like_dom_sf"/>
</dbReference>
<protein>
    <submittedName>
        <fullName evidence="7 8">Signal peptide peptidase SppA</fullName>
    </submittedName>
</protein>
<keyword evidence="3" id="KW-0378">Hydrolase</keyword>
<evidence type="ECO:0000313" key="7">
    <source>
        <dbReference type="EMBL" id="QPR74541.1"/>
    </source>
</evidence>
<dbReference type="SUPFAM" id="SSF52096">
    <property type="entry name" value="ClpP/crotonase"/>
    <property type="match status" value="1"/>
</dbReference>
<keyword evidence="5" id="KW-1133">Transmembrane helix</keyword>
<evidence type="ECO:0000259" key="6">
    <source>
        <dbReference type="Pfam" id="PF01343"/>
    </source>
</evidence>
<dbReference type="Proteomes" id="UP000435910">
    <property type="component" value="Unassembled WGS sequence"/>
</dbReference>
<dbReference type="AlphaFoldDB" id="A0A1Y0YIS5"/>
<feature type="domain" description="Peptidase S49" evidence="6">
    <location>
        <begin position="130"/>
        <end position="279"/>
    </location>
</feature>
<keyword evidence="5" id="KW-0812">Transmembrane</keyword>
<evidence type="ECO:0000313" key="10">
    <source>
        <dbReference type="Proteomes" id="UP000595038"/>
    </source>
</evidence>
<dbReference type="Pfam" id="PF01343">
    <property type="entry name" value="Peptidase_S49"/>
    <property type="match status" value="1"/>
</dbReference>
<evidence type="ECO:0000313" key="8">
    <source>
        <dbReference type="EMBL" id="TWL34154.1"/>
    </source>
</evidence>
<dbReference type="CDD" id="cd07023">
    <property type="entry name" value="S49_Sppa_N_C"/>
    <property type="match status" value="1"/>
</dbReference>
<dbReference type="EMBL" id="CP065647">
    <property type="protein sequence ID" value="QPR74541.1"/>
    <property type="molecule type" value="Genomic_DNA"/>
</dbReference>
<evidence type="ECO:0000313" key="9">
    <source>
        <dbReference type="Proteomes" id="UP000435910"/>
    </source>
</evidence>
<dbReference type="GeneID" id="92860316"/>
<dbReference type="PANTHER" id="PTHR42987">
    <property type="entry name" value="PEPTIDASE S49"/>
    <property type="match status" value="1"/>
</dbReference>
<dbReference type="Gene3D" id="3.90.226.10">
    <property type="entry name" value="2-enoyl-CoA Hydratase, Chain A, domain 1"/>
    <property type="match status" value="2"/>
</dbReference>
<dbReference type="PANTHER" id="PTHR42987:SF7">
    <property type="entry name" value="SIGNAL PEPTIDE PEPTIDASE SPPA-RELATED"/>
    <property type="match status" value="1"/>
</dbReference>
<name>A0A1Y0YIS5_BACLI</name>
<sequence length="335" mass="36509">MNAKRWIALVIALGVFALSAVMSLLLAVFDTMGNDGKMQFGLNDTQEETVLEQGNSSRKIAVLEVNGTISDNGGASGLFSSEGYNHRSFLQMLEKAKDDSAVKGIVLRVNSPGGGVYESAEIHKKLEEIKKDTKKPIYVSMGSMAASGGYYISTPADKIFAAPDTLTGSLGVIMESLNYSKLAEKLGLKTETIKSGEFKDIMSPTRDMTKKEREIMQSMVDDAYEGFVDVIAEGRGMSENDVKKIADGRVYDGRQAKQNHLIDELGYYEDAVKAMKKDHKNLAGASVVSYEESAGLASLFSMTANKMFKSEADFLNIKEAISQSGAPRLMYLYAK</sequence>
<organism evidence="8 9">
    <name type="scientific">Bacillus licheniformis</name>
    <dbReference type="NCBI Taxonomy" id="1402"/>
    <lineage>
        <taxon>Bacteria</taxon>
        <taxon>Bacillati</taxon>
        <taxon>Bacillota</taxon>
        <taxon>Bacilli</taxon>
        <taxon>Bacillales</taxon>
        <taxon>Bacillaceae</taxon>
        <taxon>Bacillus</taxon>
    </lineage>
</organism>
<dbReference type="GO" id="GO:0006508">
    <property type="term" value="P:proteolysis"/>
    <property type="evidence" value="ECO:0007669"/>
    <property type="project" value="UniProtKB-KW"/>
</dbReference>
<keyword evidence="5" id="KW-0472">Membrane</keyword>
<dbReference type="OMA" id="PRLMYLY"/>
<dbReference type="InterPro" id="IPR002142">
    <property type="entry name" value="Peptidase_S49"/>
</dbReference>
<keyword evidence="4" id="KW-0720">Serine protease</keyword>
<dbReference type="InterPro" id="IPR004635">
    <property type="entry name" value="Pept_S49_SppA"/>
</dbReference>
<evidence type="ECO:0000256" key="1">
    <source>
        <dbReference type="ARBA" id="ARBA00008683"/>
    </source>
</evidence>
<evidence type="ECO:0000256" key="5">
    <source>
        <dbReference type="SAM" id="Phobius"/>
    </source>
</evidence>